<feature type="domain" description="C2H2-type" evidence="10">
    <location>
        <begin position="191"/>
        <end position="216"/>
    </location>
</feature>
<keyword evidence="4" id="KW-0862">Zinc</keyword>
<dbReference type="InterPro" id="IPR013087">
    <property type="entry name" value="Znf_C2H2_type"/>
</dbReference>
<evidence type="ECO:0000256" key="9">
    <source>
        <dbReference type="SAM" id="MobiDB-lite"/>
    </source>
</evidence>
<dbReference type="PROSITE" id="PS00028">
    <property type="entry name" value="ZINC_FINGER_C2H2_1"/>
    <property type="match status" value="2"/>
</dbReference>
<evidence type="ECO:0000256" key="2">
    <source>
        <dbReference type="ARBA" id="ARBA00022723"/>
    </source>
</evidence>
<dbReference type="Gene3D" id="3.30.160.60">
    <property type="entry name" value="Classic Zinc Finger"/>
    <property type="match status" value="2"/>
</dbReference>
<keyword evidence="7" id="KW-0539">Nucleus</keyword>
<evidence type="ECO:0000256" key="1">
    <source>
        <dbReference type="ARBA" id="ARBA00004123"/>
    </source>
</evidence>
<dbReference type="PANTHER" id="PTHR46179">
    <property type="entry name" value="ZINC FINGER PROTEIN"/>
    <property type="match status" value="1"/>
</dbReference>
<evidence type="ECO:0000256" key="6">
    <source>
        <dbReference type="ARBA" id="ARBA00023163"/>
    </source>
</evidence>
<keyword evidence="3 8" id="KW-0863">Zinc-finger</keyword>
<dbReference type="InterPro" id="IPR051061">
    <property type="entry name" value="Zinc_finger_trans_reg"/>
</dbReference>
<dbReference type="EMBL" id="JAVFHQ010000027">
    <property type="protein sequence ID" value="KAK4544011.1"/>
    <property type="molecule type" value="Genomic_DNA"/>
</dbReference>
<dbReference type="GO" id="GO:0008270">
    <property type="term" value="F:zinc ion binding"/>
    <property type="evidence" value="ECO:0007669"/>
    <property type="project" value="UniProtKB-KW"/>
</dbReference>
<evidence type="ECO:0000313" key="12">
    <source>
        <dbReference type="Proteomes" id="UP001324427"/>
    </source>
</evidence>
<dbReference type="SUPFAM" id="SSF57667">
    <property type="entry name" value="beta-beta-alpha zinc fingers"/>
    <property type="match status" value="2"/>
</dbReference>
<dbReference type="SMART" id="SM00355">
    <property type="entry name" value="ZnF_C2H2"/>
    <property type="match status" value="3"/>
</dbReference>
<dbReference type="AlphaFoldDB" id="A0AAV9JHP4"/>
<evidence type="ECO:0000256" key="8">
    <source>
        <dbReference type="PROSITE-ProRule" id="PRU00042"/>
    </source>
</evidence>
<sequence length="303" mass="33065">MSSPPQQYVNLRDLEKEHGQLGDDGLAQAGSRWEAEGINPPYSPDLSGIPQKDNIVAIDDRSLIGAPAAQTFEQERGAYHIDVQPNGGLRNVEGGNEGGGSVSPGSAPPSGLGLGAYHPDVQAGFPSTRAVQVTGPDDGAGAVASSQERRPAHPVKPWACSHAKHGRRYFNSLNELKKHERSHIPKKEQKYACTYPDCPKRFLYAKDRLRHLKTHSPDIFFCAVCAKDFTRADYVDRHMRSDHPELQGTPEQTAATDGEIYGADLFDLGAVVATARCVHFIRRESPRPTPADEAAIDTHILFQ</sequence>
<dbReference type="PROSITE" id="PS50157">
    <property type="entry name" value="ZINC_FINGER_C2H2_2"/>
    <property type="match status" value="2"/>
</dbReference>
<dbReference type="PANTHER" id="PTHR46179:SF13">
    <property type="entry name" value="C2H2-TYPE DOMAIN-CONTAINING PROTEIN"/>
    <property type="match status" value="1"/>
</dbReference>
<feature type="region of interest" description="Disordered" evidence="9">
    <location>
        <begin position="17"/>
        <end position="51"/>
    </location>
</feature>
<dbReference type="InterPro" id="IPR036236">
    <property type="entry name" value="Znf_C2H2_sf"/>
</dbReference>
<evidence type="ECO:0000313" key="11">
    <source>
        <dbReference type="EMBL" id="KAK4544011.1"/>
    </source>
</evidence>
<keyword evidence="12" id="KW-1185">Reference proteome</keyword>
<keyword evidence="6" id="KW-0804">Transcription</keyword>
<protein>
    <recommendedName>
        <fullName evidence="10">C2H2-type domain-containing protein</fullName>
    </recommendedName>
</protein>
<comment type="subcellular location">
    <subcellularLocation>
        <location evidence="1">Nucleus</location>
    </subcellularLocation>
</comment>
<evidence type="ECO:0000256" key="7">
    <source>
        <dbReference type="ARBA" id="ARBA00023242"/>
    </source>
</evidence>
<reference evidence="11 12" key="1">
    <citation type="submission" date="2021-11" db="EMBL/GenBank/DDBJ databases">
        <title>Black yeast isolated from Biological Soil Crust.</title>
        <authorList>
            <person name="Kurbessoian T."/>
        </authorList>
    </citation>
    <scope>NUCLEOTIDE SEQUENCE [LARGE SCALE GENOMIC DNA]</scope>
    <source>
        <strain evidence="11 12">CCFEE 5522</strain>
    </source>
</reference>
<dbReference type="Proteomes" id="UP001324427">
    <property type="component" value="Unassembled WGS sequence"/>
</dbReference>
<evidence type="ECO:0000256" key="4">
    <source>
        <dbReference type="ARBA" id="ARBA00022833"/>
    </source>
</evidence>
<gene>
    <name evidence="11" type="ORF">LTR36_004509</name>
</gene>
<organism evidence="11 12">
    <name type="scientific">Oleoguttula mirabilis</name>
    <dbReference type="NCBI Taxonomy" id="1507867"/>
    <lineage>
        <taxon>Eukaryota</taxon>
        <taxon>Fungi</taxon>
        <taxon>Dikarya</taxon>
        <taxon>Ascomycota</taxon>
        <taxon>Pezizomycotina</taxon>
        <taxon>Dothideomycetes</taxon>
        <taxon>Dothideomycetidae</taxon>
        <taxon>Mycosphaerellales</taxon>
        <taxon>Teratosphaeriaceae</taxon>
        <taxon>Oleoguttula</taxon>
    </lineage>
</organism>
<proteinExistence type="predicted"/>
<feature type="domain" description="C2H2-type" evidence="10">
    <location>
        <begin position="220"/>
        <end position="248"/>
    </location>
</feature>
<dbReference type="GO" id="GO:0006357">
    <property type="term" value="P:regulation of transcription by RNA polymerase II"/>
    <property type="evidence" value="ECO:0007669"/>
    <property type="project" value="TreeGrafter"/>
</dbReference>
<dbReference type="GO" id="GO:0005634">
    <property type="term" value="C:nucleus"/>
    <property type="evidence" value="ECO:0007669"/>
    <property type="project" value="UniProtKB-SubCell"/>
</dbReference>
<comment type="caution">
    <text evidence="11">The sequence shown here is derived from an EMBL/GenBank/DDBJ whole genome shotgun (WGS) entry which is preliminary data.</text>
</comment>
<keyword evidence="2" id="KW-0479">Metal-binding</keyword>
<evidence type="ECO:0000256" key="3">
    <source>
        <dbReference type="ARBA" id="ARBA00022771"/>
    </source>
</evidence>
<evidence type="ECO:0000259" key="10">
    <source>
        <dbReference type="PROSITE" id="PS50157"/>
    </source>
</evidence>
<evidence type="ECO:0000256" key="5">
    <source>
        <dbReference type="ARBA" id="ARBA00023015"/>
    </source>
</evidence>
<feature type="region of interest" description="Disordered" evidence="9">
    <location>
        <begin position="85"/>
        <end position="157"/>
    </location>
</feature>
<accession>A0AAV9JHP4</accession>
<name>A0AAV9JHP4_9PEZI</name>
<keyword evidence="5" id="KW-0805">Transcription regulation</keyword>